<name>A0A518BLL8_9BACT</name>
<evidence type="ECO:0000256" key="3">
    <source>
        <dbReference type="ARBA" id="ARBA00022989"/>
    </source>
</evidence>
<dbReference type="AlphaFoldDB" id="A0A518BLL8"/>
<dbReference type="InterPro" id="IPR013525">
    <property type="entry name" value="ABC2_TM"/>
</dbReference>
<dbReference type="Proteomes" id="UP000316921">
    <property type="component" value="Chromosome"/>
</dbReference>
<feature type="transmembrane region" description="Helical" evidence="5">
    <location>
        <begin position="279"/>
        <end position="297"/>
    </location>
</feature>
<feature type="transmembrane region" description="Helical" evidence="5">
    <location>
        <begin position="333"/>
        <end position="352"/>
    </location>
</feature>
<evidence type="ECO:0000256" key="5">
    <source>
        <dbReference type="SAM" id="Phobius"/>
    </source>
</evidence>
<accession>A0A518BLL8</accession>
<evidence type="ECO:0000256" key="1">
    <source>
        <dbReference type="ARBA" id="ARBA00004141"/>
    </source>
</evidence>
<dbReference type="InterPro" id="IPR052902">
    <property type="entry name" value="ABC-2_transporter"/>
</dbReference>
<comment type="subcellular location">
    <subcellularLocation>
        <location evidence="1">Membrane</location>
        <topology evidence="1">Multi-pass membrane protein</topology>
    </subcellularLocation>
</comment>
<proteinExistence type="predicted"/>
<dbReference type="KEGG" id="pbap:Pla133_29420"/>
<organism evidence="7 8">
    <name type="scientific">Engelhardtia mirabilis</name>
    <dbReference type="NCBI Taxonomy" id="2528011"/>
    <lineage>
        <taxon>Bacteria</taxon>
        <taxon>Pseudomonadati</taxon>
        <taxon>Planctomycetota</taxon>
        <taxon>Planctomycetia</taxon>
        <taxon>Planctomycetia incertae sedis</taxon>
        <taxon>Engelhardtia</taxon>
    </lineage>
</organism>
<dbReference type="PROSITE" id="PS51012">
    <property type="entry name" value="ABC_TM2"/>
    <property type="match status" value="1"/>
</dbReference>
<protein>
    <submittedName>
        <fullName evidence="7">ABC-2 family transporter protein</fullName>
    </submittedName>
</protein>
<evidence type="ECO:0000256" key="4">
    <source>
        <dbReference type="ARBA" id="ARBA00023136"/>
    </source>
</evidence>
<sequence>MADASRQPNPVVELTVARFREFIREPGAVFWAFGFPVILALALGLAFRERGRTLPRVGLEPQAPAWLVQGLSAIDGEGSTEALIDLVADGEVETARALRIGAVDLVVRAAQGDSRALVYEYDPTREASAAARVIVDDALQRALGRSDLLPSSEVHLTAPGARYIDFLFPGIIGMSLMSSTLWGVGYSIVLARKRKQLKRLAATPMRRWHFILATFLSRVLFLVVEVALLLLFGWLVFDIVIRGSVPAFALVSLLGTASFGAIGLMIAARVSSVEAANGWLNLATFPMWMLSGVFFSYERFPEVTHFAIRLLPLTALNDGLRAIVNEGAGLVDVASQIVVLAVWAVVGFAIAASRFRWQ</sequence>
<dbReference type="RefSeq" id="WP_145066381.1">
    <property type="nucleotide sequence ID" value="NZ_CP036287.1"/>
</dbReference>
<feature type="transmembrane region" description="Helical" evidence="5">
    <location>
        <begin position="247"/>
        <end position="267"/>
    </location>
</feature>
<dbReference type="PANTHER" id="PTHR43027:SF2">
    <property type="entry name" value="TRANSPORT PERMEASE PROTEIN"/>
    <property type="match status" value="1"/>
</dbReference>
<dbReference type="EMBL" id="CP036287">
    <property type="protein sequence ID" value="QDU67853.1"/>
    <property type="molecule type" value="Genomic_DNA"/>
</dbReference>
<dbReference type="GO" id="GO:0016020">
    <property type="term" value="C:membrane"/>
    <property type="evidence" value="ECO:0007669"/>
    <property type="project" value="UniProtKB-SubCell"/>
</dbReference>
<feature type="domain" description="ABC transmembrane type-2" evidence="6">
    <location>
        <begin position="128"/>
        <end position="358"/>
    </location>
</feature>
<dbReference type="Pfam" id="PF12698">
    <property type="entry name" value="ABC2_membrane_3"/>
    <property type="match status" value="1"/>
</dbReference>
<gene>
    <name evidence="7" type="ORF">Pla133_29420</name>
</gene>
<feature type="transmembrane region" description="Helical" evidence="5">
    <location>
        <begin position="28"/>
        <end position="47"/>
    </location>
</feature>
<keyword evidence="4 5" id="KW-0472">Membrane</keyword>
<evidence type="ECO:0000256" key="2">
    <source>
        <dbReference type="ARBA" id="ARBA00022692"/>
    </source>
</evidence>
<evidence type="ECO:0000259" key="6">
    <source>
        <dbReference type="PROSITE" id="PS51012"/>
    </source>
</evidence>
<dbReference type="InterPro" id="IPR047817">
    <property type="entry name" value="ABC2_TM_bact-type"/>
</dbReference>
<keyword evidence="3 5" id="KW-1133">Transmembrane helix</keyword>
<feature type="transmembrane region" description="Helical" evidence="5">
    <location>
        <begin position="166"/>
        <end position="189"/>
    </location>
</feature>
<evidence type="ECO:0000313" key="8">
    <source>
        <dbReference type="Proteomes" id="UP000316921"/>
    </source>
</evidence>
<feature type="transmembrane region" description="Helical" evidence="5">
    <location>
        <begin position="210"/>
        <end position="235"/>
    </location>
</feature>
<dbReference type="PANTHER" id="PTHR43027">
    <property type="entry name" value="DOXORUBICIN RESISTANCE ABC TRANSPORTER PERMEASE PROTEIN DRRC-RELATED"/>
    <property type="match status" value="1"/>
</dbReference>
<dbReference type="GO" id="GO:0140359">
    <property type="term" value="F:ABC-type transporter activity"/>
    <property type="evidence" value="ECO:0007669"/>
    <property type="project" value="InterPro"/>
</dbReference>
<keyword evidence="8" id="KW-1185">Reference proteome</keyword>
<reference evidence="7 8" key="1">
    <citation type="submission" date="2019-02" db="EMBL/GenBank/DDBJ databases">
        <title>Deep-cultivation of Planctomycetes and their phenomic and genomic characterization uncovers novel biology.</title>
        <authorList>
            <person name="Wiegand S."/>
            <person name="Jogler M."/>
            <person name="Boedeker C."/>
            <person name="Pinto D."/>
            <person name="Vollmers J."/>
            <person name="Rivas-Marin E."/>
            <person name="Kohn T."/>
            <person name="Peeters S.H."/>
            <person name="Heuer A."/>
            <person name="Rast P."/>
            <person name="Oberbeckmann S."/>
            <person name="Bunk B."/>
            <person name="Jeske O."/>
            <person name="Meyerdierks A."/>
            <person name="Storesund J.E."/>
            <person name="Kallscheuer N."/>
            <person name="Luecker S."/>
            <person name="Lage O.M."/>
            <person name="Pohl T."/>
            <person name="Merkel B.J."/>
            <person name="Hornburger P."/>
            <person name="Mueller R.-W."/>
            <person name="Bruemmer F."/>
            <person name="Labrenz M."/>
            <person name="Spormann A.M."/>
            <person name="Op den Camp H."/>
            <person name="Overmann J."/>
            <person name="Amann R."/>
            <person name="Jetten M.S.M."/>
            <person name="Mascher T."/>
            <person name="Medema M.H."/>
            <person name="Devos D.P."/>
            <person name="Kaster A.-K."/>
            <person name="Ovreas L."/>
            <person name="Rohde M."/>
            <person name="Galperin M.Y."/>
            <person name="Jogler C."/>
        </authorList>
    </citation>
    <scope>NUCLEOTIDE SEQUENCE [LARGE SCALE GENOMIC DNA]</scope>
    <source>
        <strain evidence="7 8">Pla133</strain>
    </source>
</reference>
<keyword evidence="2 5" id="KW-0812">Transmembrane</keyword>
<evidence type="ECO:0000313" key="7">
    <source>
        <dbReference type="EMBL" id="QDU67853.1"/>
    </source>
</evidence>